<dbReference type="InterPro" id="IPR031304">
    <property type="entry name" value="SLT_2"/>
</dbReference>
<keyword evidence="5" id="KW-1185">Reference proteome</keyword>
<dbReference type="Proteomes" id="UP000654367">
    <property type="component" value="Unassembled WGS sequence"/>
</dbReference>
<dbReference type="InterPro" id="IPR011970">
    <property type="entry name" value="MltB_2"/>
</dbReference>
<evidence type="ECO:0000259" key="2">
    <source>
        <dbReference type="Pfam" id="PF01471"/>
    </source>
</evidence>
<dbReference type="InterPro" id="IPR023346">
    <property type="entry name" value="Lysozyme-like_dom_sf"/>
</dbReference>
<dbReference type="Pfam" id="PF13406">
    <property type="entry name" value="SLT_2"/>
    <property type="match status" value="1"/>
</dbReference>
<comment type="caution">
    <text evidence="4">The sequence shown here is derived from an EMBL/GenBank/DDBJ whole genome shotgun (WGS) entry which is preliminary data.</text>
</comment>
<feature type="domain" description="Transglycosylase SLT" evidence="3">
    <location>
        <begin position="45"/>
        <end position="336"/>
    </location>
</feature>
<gene>
    <name evidence="4" type="ORF">GCM10009409_02610</name>
</gene>
<feature type="chain" id="PRO_5046258502" evidence="1">
    <location>
        <begin position="29"/>
        <end position="415"/>
    </location>
</feature>
<evidence type="ECO:0000256" key="1">
    <source>
        <dbReference type="SAM" id="SignalP"/>
    </source>
</evidence>
<dbReference type="EMBL" id="BMQV01000001">
    <property type="protein sequence ID" value="GGP39101.1"/>
    <property type="molecule type" value="Genomic_DNA"/>
</dbReference>
<feature type="signal peptide" evidence="1">
    <location>
        <begin position="1"/>
        <end position="28"/>
    </location>
</feature>
<dbReference type="PANTHER" id="PTHR30163">
    <property type="entry name" value="MEMBRANE-BOUND LYTIC MUREIN TRANSGLYCOSYLASE B"/>
    <property type="match status" value="1"/>
</dbReference>
<dbReference type="PROSITE" id="PS51257">
    <property type="entry name" value="PROKAR_LIPOPROTEIN"/>
    <property type="match status" value="1"/>
</dbReference>
<dbReference type="PANTHER" id="PTHR30163:SF8">
    <property type="entry name" value="LYTIC MUREIN TRANSGLYCOSYLASE"/>
    <property type="match status" value="1"/>
</dbReference>
<sequence length="415" mass="45902">MTHKSRFSVFIASMFVSSSLLSACAASASPEPAVNLTPVPVQTDFATCVINLQQKAKVAGISQHIIDTTVANLKYVPRVIELDNQQPEFTTTFGDYFEKRVTTWRVEQGRKMLAKHHDLLTQLTHDYGVPGQYIVAFWGLETNFGSYKGSMPVLDSLATLACDPRRSDYFTGELLQALKLKQQYQFDDSKMVGSWAGAMGHTQFMPTNYRKYAVDGDGDGVADLWNSEADALTSAANFLQHLGWQADERWGREVLLPANYSFEYLGSKSTLPLSQWHALNIKKTNGQAISTPDMQAALYLPAGHTGPAFLGYANFNVIMRWNRSEFYAISVGHLADRINGAPALSRTVPKQPRLSRDIVKQLQIKLNDQGFDVGKADGILGRNSVLGLQGFQKKHGLIADGFPDAKTFDKLGIKP</sequence>
<dbReference type="Gene3D" id="1.10.530.10">
    <property type="match status" value="1"/>
</dbReference>
<dbReference type="SUPFAM" id="SSF47090">
    <property type="entry name" value="PGBD-like"/>
    <property type="match status" value="1"/>
</dbReference>
<protein>
    <submittedName>
        <fullName evidence="4">Lytic transglycosylase</fullName>
    </submittedName>
</protein>
<keyword evidence="1" id="KW-0732">Signal</keyword>
<accession>A0ABQ2Q0T6</accession>
<feature type="domain" description="Peptidoglycan binding-like" evidence="2">
    <location>
        <begin position="356"/>
        <end position="411"/>
    </location>
</feature>
<dbReference type="Gene3D" id="1.10.8.350">
    <property type="entry name" value="Bacterial muramidase"/>
    <property type="match status" value="1"/>
</dbReference>
<evidence type="ECO:0000259" key="3">
    <source>
        <dbReference type="Pfam" id="PF13406"/>
    </source>
</evidence>
<dbReference type="SUPFAM" id="SSF53955">
    <property type="entry name" value="Lysozyme-like"/>
    <property type="match status" value="1"/>
</dbReference>
<organism evidence="4 5">
    <name type="scientific">Shewanella saliphila</name>
    <dbReference type="NCBI Taxonomy" id="2282698"/>
    <lineage>
        <taxon>Bacteria</taxon>
        <taxon>Pseudomonadati</taxon>
        <taxon>Pseudomonadota</taxon>
        <taxon>Gammaproteobacteria</taxon>
        <taxon>Alteromonadales</taxon>
        <taxon>Shewanellaceae</taxon>
        <taxon>Shewanella</taxon>
    </lineage>
</organism>
<dbReference type="NCBIfam" id="TIGR02283">
    <property type="entry name" value="MltB_2"/>
    <property type="match status" value="1"/>
</dbReference>
<dbReference type="Pfam" id="PF01471">
    <property type="entry name" value="PG_binding_1"/>
    <property type="match status" value="1"/>
</dbReference>
<dbReference type="CDD" id="cd13399">
    <property type="entry name" value="Slt35-like"/>
    <property type="match status" value="1"/>
</dbReference>
<dbReference type="InterPro" id="IPR043426">
    <property type="entry name" value="MltB-like"/>
</dbReference>
<name>A0ABQ2Q0T6_9GAMM</name>
<proteinExistence type="predicted"/>
<dbReference type="Gene3D" id="1.10.101.10">
    <property type="entry name" value="PGBD-like superfamily/PGBD"/>
    <property type="match status" value="1"/>
</dbReference>
<dbReference type="RefSeq" id="WP_188916521.1">
    <property type="nucleotide sequence ID" value="NZ_BMQV01000001.1"/>
</dbReference>
<dbReference type="InterPro" id="IPR036366">
    <property type="entry name" value="PGBDSf"/>
</dbReference>
<dbReference type="InterPro" id="IPR036365">
    <property type="entry name" value="PGBD-like_sf"/>
</dbReference>
<dbReference type="InterPro" id="IPR002477">
    <property type="entry name" value="Peptidoglycan-bd-like"/>
</dbReference>
<reference evidence="5" key="1">
    <citation type="journal article" date="2019" name="Int. J. Syst. Evol. Microbiol.">
        <title>The Global Catalogue of Microorganisms (GCM) 10K type strain sequencing project: providing services to taxonomists for standard genome sequencing and annotation.</title>
        <authorList>
            <consortium name="The Broad Institute Genomics Platform"/>
            <consortium name="The Broad Institute Genome Sequencing Center for Infectious Disease"/>
            <person name="Wu L."/>
            <person name="Ma J."/>
        </authorList>
    </citation>
    <scope>NUCLEOTIDE SEQUENCE [LARGE SCALE GENOMIC DNA]</scope>
    <source>
        <strain evidence="5">JCM 32304</strain>
    </source>
</reference>
<evidence type="ECO:0000313" key="4">
    <source>
        <dbReference type="EMBL" id="GGP39101.1"/>
    </source>
</evidence>
<evidence type="ECO:0000313" key="5">
    <source>
        <dbReference type="Proteomes" id="UP000654367"/>
    </source>
</evidence>